<dbReference type="InterPro" id="IPR032675">
    <property type="entry name" value="LRR_dom_sf"/>
</dbReference>
<reference evidence="1" key="1">
    <citation type="submission" date="2018-02" db="EMBL/GenBank/DDBJ databases">
        <title>Rhizophora mucronata_Transcriptome.</title>
        <authorList>
            <person name="Meera S.P."/>
            <person name="Sreeshan A."/>
            <person name="Augustine A."/>
        </authorList>
    </citation>
    <scope>NUCLEOTIDE SEQUENCE</scope>
    <source>
        <tissue evidence="1">Leaf</tissue>
    </source>
</reference>
<proteinExistence type="predicted"/>
<dbReference type="EMBL" id="GGEC01052182">
    <property type="protein sequence ID" value="MBX32666.1"/>
    <property type="molecule type" value="Transcribed_RNA"/>
</dbReference>
<dbReference type="AlphaFoldDB" id="A0A2P2MR25"/>
<organism evidence="1">
    <name type="scientific">Rhizophora mucronata</name>
    <name type="common">Asiatic mangrove</name>
    <dbReference type="NCBI Taxonomy" id="61149"/>
    <lineage>
        <taxon>Eukaryota</taxon>
        <taxon>Viridiplantae</taxon>
        <taxon>Streptophyta</taxon>
        <taxon>Embryophyta</taxon>
        <taxon>Tracheophyta</taxon>
        <taxon>Spermatophyta</taxon>
        <taxon>Magnoliopsida</taxon>
        <taxon>eudicotyledons</taxon>
        <taxon>Gunneridae</taxon>
        <taxon>Pentapetalae</taxon>
        <taxon>rosids</taxon>
        <taxon>fabids</taxon>
        <taxon>Malpighiales</taxon>
        <taxon>Rhizophoraceae</taxon>
        <taxon>Rhizophora</taxon>
    </lineage>
</organism>
<protein>
    <recommendedName>
        <fullName evidence="2">Leucine-rich repeat-containing N-terminal plant-type domain-containing protein</fullName>
    </recommendedName>
</protein>
<accession>A0A2P2MR25</accession>
<dbReference type="Gene3D" id="3.80.10.10">
    <property type="entry name" value="Ribonuclease Inhibitor"/>
    <property type="match status" value="1"/>
</dbReference>
<sequence>MDASDFGFVLRGVGDSMSWLLGTRENCSLANQAFLHSSISLCLRFLGTDADCCKWAGVWCNETTNRVTELVLWNSVDPGSGGWYLNASLFLPFKDLTSLDLYGNKILGCIENEGTLSTVLALFIS</sequence>
<dbReference type="SUPFAM" id="SSF52058">
    <property type="entry name" value="L domain-like"/>
    <property type="match status" value="1"/>
</dbReference>
<evidence type="ECO:0000313" key="1">
    <source>
        <dbReference type="EMBL" id="MBX32666.1"/>
    </source>
</evidence>
<name>A0A2P2MR25_RHIMU</name>
<evidence type="ECO:0008006" key="2">
    <source>
        <dbReference type="Google" id="ProtNLM"/>
    </source>
</evidence>